<dbReference type="CDD" id="cd00118">
    <property type="entry name" value="LysM"/>
    <property type="match status" value="2"/>
</dbReference>
<name>Q0CIM2_ASPTN</name>
<dbReference type="PANTHER" id="PTHR34997">
    <property type="entry name" value="AM15"/>
    <property type="match status" value="1"/>
</dbReference>
<evidence type="ECO:0000259" key="4">
    <source>
        <dbReference type="PROSITE" id="PS51782"/>
    </source>
</evidence>
<evidence type="ECO:0000256" key="3">
    <source>
        <dbReference type="SAM" id="SignalP"/>
    </source>
</evidence>
<dbReference type="PANTHER" id="PTHR34997:SF16">
    <property type="entry name" value="LYSM DOMAIN-CONTAINING PROTEIN"/>
    <property type="match status" value="1"/>
</dbReference>
<organism evidence="5 6">
    <name type="scientific">Aspergillus terreus (strain NIH 2624 / FGSC A1156)</name>
    <dbReference type="NCBI Taxonomy" id="341663"/>
    <lineage>
        <taxon>Eukaryota</taxon>
        <taxon>Fungi</taxon>
        <taxon>Dikarya</taxon>
        <taxon>Ascomycota</taxon>
        <taxon>Pezizomycotina</taxon>
        <taxon>Eurotiomycetes</taxon>
        <taxon>Eurotiomycetidae</taxon>
        <taxon>Eurotiales</taxon>
        <taxon>Aspergillaceae</taxon>
        <taxon>Aspergillus</taxon>
        <taxon>Aspergillus subgen. Circumdati</taxon>
    </lineage>
</organism>
<sequence length="459" mass="50888">MIRPLVIFSCILVFLGLLGALSTRETVQGVFRNSWGSSDSTHQSKFPGFTIYERDDLPSTFSDACVAALTATIDCDLTVFRFGEPAYHGTLGNETLTDMVCEQSCGKSLANWFNTAEKNCDGSTLFDHPVTIPGGNMWTGWNETCYKDPQTGQYCNDIISTFTRVARVELMPKEEMCSYCYKTKLQMMQSSPYSYYNKVFQHNLEVVMRNCDFITSTTIPEDLALTASEDDPLCVSGKTYTTKEGDTCTSIALEYSVSSAALYMGNQDLIRDCQQVVVGKVLCIPLSCEHTYVLQPDDTCFSIERANGFPLFDLRVKKIITLRQLNPWINAYCTNLQSTAWAFGRVLCLSHQAGVLTETDVVATSHNPWGTESDGYGKWMVDPSRDATLAEGTTKECWKWHTALEGESCAQICLRHKITSTLFLAANPSLDPANCTASLTPGVTYCTAPLHGWNYTAEG</sequence>
<dbReference type="Gene3D" id="3.10.350.10">
    <property type="entry name" value="LysM domain"/>
    <property type="match status" value="3"/>
</dbReference>
<reference evidence="6" key="1">
    <citation type="submission" date="2005-09" db="EMBL/GenBank/DDBJ databases">
        <title>Annotation of the Aspergillus terreus NIH2624 genome.</title>
        <authorList>
            <person name="Birren B.W."/>
            <person name="Lander E.S."/>
            <person name="Galagan J.E."/>
            <person name="Nusbaum C."/>
            <person name="Devon K."/>
            <person name="Henn M."/>
            <person name="Ma L.-J."/>
            <person name="Jaffe D.B."/>
            <person name="Butler J."/>
            <person name="Alvarez P."/>
            <person name="Gnerre S."/>
            <person name="Grabherr M."/>
            <person name="Kleber M."/>
            <person name="Mauceli E.W."/>
            <person name="Brockman W."/>
            <person name="Rounsley S."/>
            <person name="Young S.K."/>
            <person name="LaButti K."/>
            <person name="Pushparaj V."/>
            <person name="DeCaprio D."/>
            <person name="Crawford M."/>
            <person name="Koehrsen M."/>
            <person name="Engels R."/>
            <person name="Montgomery P."/>
            <person name="Pearson M."/>
            <person name="Howarth C."/>
            <person name="Larson L."/>
            <person name="Luoma S."/>
            <person name="White J."/>
            <person name="Alvarado L."/>
            <person name="Kodira C.D."/>
            <person name="Zeng Q."/>
            <person name="Oleary S."/>
            <person name="Yandava C."/>
            <person name="Denning D.W."/>
            <person name="Nierman W.C."/>
            <person name="Milne T."/>
            <person name="Madden K."/>
        </authorList>
    </citation>
    <scope>NUCLEOTIDE SEQUENCE [LARGE SCALE GENOMIC DNA]</scope>
    <source>
        <strain evidence="6">NIH 2624 / FGSC A1156</strain>
    </source>
</reference>
<dbReference type="SUPFAM" id="SSF54106">
    <property type="entry name" value="LysM domain"/>
    <property type="match status" value="1"/>
</dbReference>
<dbReference type="GeneID" id="4322255"/>
<dbReference type="InterPro" id="IPR036779">
    <property type="entry name" value="LysM_dom_sf"/>
</dbReference>
<dbReference type="VEuPathDB" id="FungiDB:ATEG_06462"/>
<evidence type="ECO:0000313" key="6">
    <source>
        <dbReference type="Proteomes" id="UP000007963"/>
    </source>
</evidence>
<dbReference type="EMBL" id="CH476602">
    <property type="protein sequence ID" value="EAU33006.1"/>
    <property type="molecule type" value="Genomic_DNA"/>
</dbReference>
<dbReference type="OMA" id="ELCHTCH"/>
<protein>
    <recommendedName>
        <fullName evidence="4">LysM domain-containing protein</fullName>
    </recommendedName>
</protein>
<dbReference type="SMART" id="SM00257">
    <property type="entry name" value="LysM"/>
    <property type="match status" value="3"/>
</dbReference>
<dbReference type="GO" id="GO:0008061">
    <property type="term" value="F:chitin binding"/>
    <property type="evidence" value="ECO:0007669"/>
    <property type="project" value="UniProtKB-KW"/>
</dbReference>
<evidence type="ECO:0000256" key="1">
    <source>
        <dbReference type="ARBA" id="ARBA00022669"/>
    </source>
</evidence>
<evidence type="ECO:0000313" key="5">
    <source>
        <dbReference type="EMBL" id="EAU33006.1"/>
    </source>
</evidence>
<feature type="signal peptide" evidence="3">
    <location>
        <begin position="1"/>
        <end position="20"/>
    </location>
</feature>
<feature type="chain" id="PRO_5004170169" description="LysM domain-containing protein" evidence="3">
    <location>
        <begin position="21"/>
        <end position="459"/>
    </location>
</feature>
<keyword evidence="1" id="KW-0147">Chitin-binding</keyword>
<keyword evidence="3" id="KW-0732">Signal</keyword>
<dbReference type="Pfam" id="PF01476">
    <property type="entry name" value="LysM"/>
    <property type="match status" value="2"/>
</dbReference>
<feature type="domain" description="LysM" evidence="4">
    <location>
        <begin position="238"/>
        <end position="284"/>
    </location>
</feature>
<dbReference type="AlphaFoldDB" id="Q0CIM2"/>
<dbReference type="InterPro" id="IPR018392">
    <property type="entry name" value="LysM"/>
</dbReference>
<dbReference type="PROSITE" id="PS51782">
    <property type="entry name" value="LYSM"/>
    <property type="match status" value="2"/>
</dbReference>
<gene>
    <name evidence="5" type="ORF">ATEG_06462</name>
</gene>
<dbReference type="HOGENOM" id="CLU_010591_5_3_1"/>
<keyword evidence="2" id="KW-0843">Virulence</keyword>
<dbReference type="RefSeq" id="XP_001215640.1">
    <property type="nucleotide sequence ID" value="XM_001215640.1"/>
</dbReference>
<accession>Q0CIM2</accession>
<dbReference type="Proteomes" id="UP000007963">
    <property type="component" value="Unassembled WGS sequence"/>
</dbReference>
<dbReference type="STRING" id="341663.Q0CIM2"/>
<evidence type="ECO:0000256" key="2">
    <source>
        <dbReference type="ARBA" id="ARBA00023026"/>
    </source>
</evidence>
<proteinExistence type="predicted"/>
<dbReference type="eggNOG" id="ENOG502SK24">
    <property type="taxonomic scope" value="Eukaryota"/>
</dbReference>
<dbReference type="InterPro" id="IPR052210">
    <property type="entry name" value="LysM1-like"/>
</dbReference>
<feature type="domain" description="LysM" evidence="4">
    <location>
        <begin position="399"/>
        <end position="447"/>
    </location>
</feature>
<dbReference type="OrthoDB" id="5985073at2759"/>